<name>A0A2Y9FGB8_PHYMC</name>
<dbReference type="STRING" id="9755.ENSPCTP00005025875"/>
<dbReference type="OrthoDB" id="2372305at2759"/>
<dbReference type="Proteomes" id="UP000248484">
    <property type="component" value="Unplaced"/>
</dbReference>
<dbReference type="GeneID" id="102986696"/>
<dbReference type="RefSeq" id="XP_007122358.3">
    <property type="nucleotide sequence ID" value="XM_007122296.4"/>
</dbReference>
<feature type="region of interest" description="Disordered" evidence="1">
    <location>
        <begin position="130"/>
        <end position="168"/>
    </location>
</feature>
<dbReference type="PANTHER" id="PTHR16230">
    <property type="entry name" value="CAPPUCCINO"/>
    <property type="match status" value="1"/>
</dbReference>
<keyword evidence="2" id="KW-1185">Reference proteome</keyword>
<dbReference type="GO" id="GO:0031083">
    <property type="term" value="C:BLOC-1 complex"/>
    <property type="evidence" value="ECO:0007669"/>
    <property type="project" value="TreeGrafter"/>
</dbReference>
<organism evidence="2 3">
    <name type="scientific">Physeter macrocephalus</name>
    <name type="common">Sperm whale</name>
    <name type="synonym">Physeter catodon</name>
    <dbReference type="NCBI Taxonomy" id="9755"/>
    <lineage>
        <taxon>Eukaryota</taxon>
        <taxon>Metazoa</taxon>
        <taxon>Chordata</taxon>
        <taxon>Craniata</taxon>
        <taxon>Vertebrata</taxon>
        <taxon>Euteleostomi</taxon>
        <taxon>Mammalia</taxon>
        <taxon>Eutheria</taxon>
        <taxon>Laurasiatheria</taxon>
        <taxon>Artiodactyla</taxon>
        <taxon>Whippomorpha</taxon>
        <taxon>Cetacea</taxon>
        <taxon>Odontoceti</taxon>
        <taxon>Physeteridae</taxon>
        <taxon>Physeter</taxon>
    </lineage>
</organism>
<dbReference type="InterPro" id="IPR024857">
    <property type="entry name" value="Cappuccino"/>
</dbReference>
<accession>A0A2Y9FGB8</accession>
<dbReference type="PANTHER" id="PTHR16230:SF4">
    <property type="entry name" value="BIOGENESIS OF LYSOSOME-RELATED ORGANELLES COMPLEX 1 SUBUNIT 4"/>
    <property type="match status" value="1"/>
</dbReference>
<dbReference type="InParanoid" id="A0A2Y9FGB8"/>
<feature type="compositionally biased region" description="Polar residues" evidence="1">
    <location>
        <begin position="141"/>
        <end position="153"/>
    </location>
</feature>
<sequence>MLDLPGPGLNPVCRALAGGFLTTATPGKSQHVGVFFFSPQHVHVFFRHALSVSTCARTARRACMIVPRLEADMGACAHARARGGQQQGRVCARAHACAEAGSGAGVPGQSRAMEGFADGCRLPLEGPAEEAEPQVAAWSGDSGNVSQSHSSASVPWEDEGPESGAPSRDLPLLRRAAAGYAACLLPGAGARPEVEELDASLEDLLTRVDEFVGMLDMLRGDSSHVVSEGVPCIYAKATEMRRVYSKIDRLEAFVGMIGASVARLEEQVSRAEAELGTFPSTFRKLLRTINVPSFFNKAPSSRSQGTSYEPPAVFRTEDHFPCCSERPQV</sequence>
<dbReference type="KEGG" id="pcad:102986696"/>
<protein>
    <submittedName>
        <fullName evidence="3">Biogenesis of lysosome-related organelles complex 1 subunit 4</fullName>
    </submittedName>
</protein>
<evidence type="ECO:0000313" key="3">
    <source>
        <dbReference type="RefSeq" id="XP_007122358.3"/>
    </source>
</evidence>
<reference evidence="3" key="1">
    <citation type="submission" date="2025-08" db="UniProtKB">
        <authorList>
            <consortium name="RefSeq"/>
        </authorList>
    </citation>
    <scope>IDENTIFICATION</scope>
    <source>
        <tissue evidence="3">Muscle</tissue>
    </source>
</reference>
<gene>
    <name evidence="3" type="primary">LOC102986696</name>
</gene>
<proteinExistence type="predicted"/>
<evidence type="ECO:0000256" key="1">
    <source>
        <dbReference type="SAM" id="MobiDB-lite"/>
    </source>
</evidence>
<dbReference type="FunCoup" id="A0A2Y9FGB8">
    <property type="interactions" value="1629"/>
</dbReference>
<evidence type="ECO:0000313" key="2">
    <source>
        <dbReference type="Proteomes" id="UP000248484"/>
    </source>
</evidence>
<dbReference type="AlphaFoldDB" id="A0A2Y9FGB8"/>